<sequence length="248" mass="28659">MKIRILIIEDEALQAQSLKEALEERGYEVTAVANNLKDALGYYYAQKPDIVIVDVYLNGKPDGIVFAQRINENKFTLKPFAFLTSSIDRKTFELARITNPYCYLIKPFNVLELEFAIELAIEKFMGMRGVFSGNESGAIMLEGFFLIKKKDTLVKVAFNCIEYIYVEGKYTSIITKDESFLVEISLKQIQQKLPDKQFIQIHRNHMVNLNVIKRIHISDCHIELLSGKTVSMSRRFKEKFGEHYPILK</sequence>
<dbReference type="GO" id="GO:0003677">
    <property type="term" value="F:DNA binding"/>
    <property type="evidence" value="ECO:0007669"/>
    <property type="project" value="InterPro"/>
</dbReference>
<dbReference type="PANTHER" id="PTHR37299:SF1">
    <property type="entry name" value="STAGE 0 SPORULATION PROTEIN A HOMOLOG"/>
    <property type="match status" value="1"/>
</dbReference>
<dbReference type="AlphaFoldDB" id="A0A1M5UMX0"/>
<evidence type="ECO:0000259" key="3">
    <source>
        <dbReference type="PROSITE" id="PS50930"/>
    </source>
</evidence>
<dbReference type="SMART" id="SM00850">
    <property type="entry name" value="LytTR"/>
    <property type="match status" value="1"/>
</dbReference>
<dbReference type="RefSeq" id="WP_073410999.1">
    <property type="nucleotide sequence ID" value="NZ_CP158862.1"/>
</dbReference>
<dbReference type="Gene3D" id="2.40.50.1020">
    <property type="entry name" value="LytTr DNA-binding domain"/>
    <property type="match status" value="1"/>
</dbReference>
<evidence type="ECO:0000313" key="5">
    <source>
        <dbReference type="Proteomes" id="UP000184112"/>
    </source>
</evidence>
<dbReference type="PROSITE" id="PS50930">
    <property type="entry name" value="HTH_LYTTR"/>
    <property type="match status" value="1"/>
</dbReference>
<dbReference type="Gene3D" id="3.40.50.2300">
    <property type="match status" value="1"/>
</dbReference>
<dbReference type="PANTHER" id="PTHR37299">
    <property type="entry name" value="TRANSCRIPTIONAL REGULATOR-RELATED"/>
    <property type="match status" value="1"/>
</dbReference>
<feature type="modified residue" description="4-aspartylphosphate" evidence="1">
    <location>
        <position position="54"/>
    </location>
</feature>
<dbReference type="InterPro" id="IPR011006">
    <property type="entry name" value="CheY-like_superfamily"/>
</dbReference>
<keyword evidence="1" id="KW-0597">Phosphoprotein</keyword>
<dbReference type="GO" id="GO:0000156">
    <property type="term" value="F:phosphorelay response regulator activity"/>
    <property type="evidence" value="ECO:0007669"/>
    <property type="project" value="InterPro"/>
</dbReference>
<dbReference type="InterPro" id="IPR007492">
    <property type="entry name" value="LytTR_DNA-bd_dom"/>
</dbReference>
<dbReference type="CDD" id="cd17534">
    <property type="entry name" value="REC_DC-like"/>
    <property type="match status" value="1"/>
</dbReference>
<feature type="domain" description="Response regulatory" evidence="2">
    <location>
        <begin position="4"/>
        <end position="121"/>
    </location>
</feature>
<evidence type="ECO:0000259" key="2">
    <source>
        <dbReference type="PROSITE" id="PS50110"/>
    </source>
</evidence>
<dbReference type="Proteomes" id="UP000184112">
    <property type="component" value="Unassembled WGS sequence"/>
</dbReference>
<dbReference type="SUPFAM" id="SSF52172">
    <property type="entry name" value="CheY-like"/>
    <property type="match status" value="1"/>
</dbReference>
<dbReference type="SMART" id="SM00448">
    <property type="entry name" value="REC"/>
    <property type="match status" value="1"/>
</dbReference>
<protein>
    <submittedName>
        <fullName evidence="4">Two component transcriptional regulator, LytTR family</fullName>
    </submittedName>
</protein>
<accession>A0A1M5UMX0</accession>
<dbReference type="PROSITE" id="PS50110">
    <property type="entry name" value="RESPONSE_REGULATORY"/>
    <property type="match status" value="1"/>
</dbReference>
<dbReference type="InterPro" id="IPR046947">
    <property type="entry name" value="LytR-like"/>
</dbReference>
<dbReference type="EMBL" id="FQWH01000014">
    <property type="protein sequence ID" value="SHH64246.1"/>
    <property type="molecule type" value="Genomic_DNA"/>
</dbReference>
<dbReference type="InterPro" id="IPR001789">
    <property type="entry name" value="Sig_transdc_resp-reg_receiver"/>
</dbReference>
<feature type="domain" description="HTH LytTR-type" evidence="3">
    <location>
        <begin position="145"/>
        <end position="242"/>
    </location>
</feature>
<gene>
    <name evidence="4" type="ORF">SAMN05444388_11458</name>
</gene>
<organism evidence="4 5">
    <name type="scientific">Flavobacterium johnsoniae</name>
    <name type="common">Cytophaga johnsonae</name>
    <dbReference type="NCBI Taxonomy" id="986"/>
    <lineage>
        <taxon>Bacteria</taxon>
        <taxon>Pseudomonadati</taxon>
        <taxon>Bacteroidota</taxon>
        <taxon>Flavobacteriia</taxon>
        <taxon>Flavobacteriales</taxon>
        <taxon>Flavobacteriaceae</taxon>
        <taxon>Flavobacterium</taxon>
    </lineage>
</organism>
<reference evidence="4 5" key="1">
    <citation type="submission" date="2016-11" db="EMBL/GenBank/DDBJ databases">
        <authorList>
            <person name="Jaros S."/>
            <person name="Januszkiewicz K."/>
            <person name="Wedrychowicz H."/>
        </authorList>
    </citation>
    <scope>NUCLEOTIDE SEQUENCE [LARGE SCALE GENOMIC DNA]</scope>
    <source>
        <strain evidence="4 5">DSM 6792</strain>
    </source>
</reference>
<evidence type="ECO:0000256" key="1">
    <source>
        <dbReference type="PROSITE-ProRule" id="PRU00169"/>
    </source>
</evidence>
<dbReference type="Pfam" id="PF04397">
    <property type="entry name" value="LytTR"/>
    <property type="match status" value="1"/>
</dbReference>
<name>A0A1M5UMX0_FLAJO</name>
<proteinExistence type="predicted"/>
<dbReference type="Pfam" id="PF00072">
    <property type="entry name" value="Response_reg"/>
    <property type="match status" value="1"/>
</dbReference>
<evidence type="ECO:0000313" key="4">
    <source>
        <dbReference type="EMBL" id="SHH64246.1"/>
    </source>
</evidence>